<feature type="coiled-coil region" evidence="8">
    <location>
        <begin position="522"/>
        <end position="560"/>
    </location>
</feature>
<dbReference type="InterPro" id="IPR011009">
    <property type="entry name" value="Kinase-like_dom_sf"/>
</dbReference>
<organism evidence="12 13">
    <name type="scientific">Plectosphaerella cucumerina</name>
    <dbReference type="NCBI Taxonomy" id="40658"/>
    <lineage>
        <taxon>Eukaryota</taxon>
        <taxon>Fungi</taxon>
        <taxon>Dikarya</taxon>
        <taxon>Ascomycota</taxon>
        <taxon>Pezizomycotina</taxon>
        <taxon>Sordariomycetes</taxon>
        <taxon>Hypocreomycetidae</taxon>
        <taxon>Glomerellales</taxon>
        <taxon>Plectosphaerellaceae</taxon>
        <taxon>Plectosphaerella</taxon>
    </lineage>
</organism>
<evidence type="ECO:0000256" key="6">
    <source>
        <dbReference type="ARBA" id="ARBA00022840"/>
    </source>
</evidence>
<sequence>MATSRYASNDLRRPAGSSPKPKTRESKDTLCRNVLIYGHCRYENSGCAFNHDQNRNSSSQAAATTPSDLAKRLNVDSPSFTPSSLQSSPSGAPLAPSRKTTFSTTAASAASFVPRGGSVTPGAATKENDASGGAPGFSLGKFQEFTPQGYELNSSPNANGNAAETPMSYDAFSMAGLGQGLSSAQYNPYLDDPSGMGGSSSMFQQQNAFAAPIQPLQYHLYAPLGVTREGLLPYQRQTHDFFLPENIREEAQRKLEAAHQVLANTSLPVVDNYHSLVPLDTSNRENMTSFKYVSWVYKGISQENGKPYCLRRIKDFRLTNENAIRSVKDWKKVLNASVVTVHSAFTTRKFGDSSIIFVYDYHPRSKTLIQQHFAQPTNRFATRNPIPEDVLWSYITQLANALRSIHALNLAARCLDPSKIIVTEKNRIRLGACSILDVVDFESRLPIPDLQQADMVQFGQVMLALASNTAPGSVNYNNVNIILQQVSNIYSEALASSIAWLLFPAQAGETKTIDIFISKMAGQVMKNFDSQMQAYDSATAELYREIENGRMFRLMAKLGAINERQEFDGDRQWSENGDRYMLKLFRDYVFHQVDANGQPVVNIGHIVSCLNKLDAGTEERICLTSRDEQSVFIVSYKELKKQIGSAFGDLLKGNSHKARGL</sequence>
<dbReference type="GO" id="GO:0000932">
    <property type="term" value="C:P-body"/>
    <property type="evidence" value="ECO:0007669"/>
    <property type="project" value="TreeGrafter"/>
</dbReference>
<dbReference type="OrthoDB" id="204958at2759"/>
<gene>
    <name evidence="8" type="primary">PAN3</name>
    <name evidence="12" type="ORF">B0T11DRAFT_330401</name>
</gene>
<dbReference type="Gene3D" id="1.10.287.3700">
    <property type="match status" value="1"/>
</dbReference>
<dbReference type="Pfam" id="PF25586">
    <property type="entry name" value="zf-CCCH_PAN3"/>
    <property type="match status" value="1"/>
</dbReference>
<comment type="subcellular location">
    <subcellularLocation>
        <location evidence="1 8">Cytoplasm</location>
    </subcellularLocation>
</comment>
<keyword evidence="6 8" id="KW-0067">ATP-binding</keyword>
<evidence type="ECO:0000256" key="3">
    <source>
        <dbReference type="ARBA" id="ARBA00022664"/>
    </source>
</evidence>
<dbReference type="PROSITE" id="PS50103">
    <property type="entry name" value="ZF_C3H1"/>
    <property type="match status" value="1"/>
</dbReference>
<proteinExistence type="inferred from homology"/>
<evidence type="ECO:0000256" key="2">
    <source>
        <dbReference type="ARBA" id="ARBA00022490"/>
    </source>
</evidence>
<dbReference type="InterPro" id="IPR030844">
    <property type="entry name" value="PAN3"/>
</dbReference>
<comment type="caution">
    <text evidence="8">Lacks conserved residue(s) required for the propagation of feature annotation.</text>
</comment>
<dbReference type="EMBL" id="JAGPXD010000004">
    <property type="protein sequence ID" value="KAH7358634.1"/>
    <property type="molecule type" value="Genomic_DNA"/>
</dbReference>
<comment type="domain">
    <text evidence="8">The N-terminal zinc finger binds to poly(A) RNA.</text>
</comment>
<keyword evidence="2 8" id="KW-0963">Cytoplasm</keyword>
<comment type="domain">
    <text evidence="8">Contains a pseudokinase domain. The protein kinase domain is predicted to be catalytically inactive because some of the residues important for catalytic activity are substituted and it lacks the equivalent of the binding site for a peptide substrate. However, it has retained an ATP-binding site and ATP-binding is required for mRNA degradation, stimulating the activity of the PAN2 nuclease in vitro. The nucleotide-binding site is juxtaposed to the RNase active site of PAN2 in the complex and may actually bind nucleosides of a poly(A) RNA rather than ATP, feeding the poly(A)-tail to the active site of the deadenylase and thus increasing the efficiency with which this distributive enzyme degrades oligo(A) RNAs.</text>
</comment>
<evidence type="ECO:0000256" key="8">
    <source>
        <dbReference type="HAMAP-Rule" id="MF_03181"/>
    </source>
</evidence>
<evidence type="ECO:0000256" key="7">
    <source>
        <dbReference type="ARBA" id="ARBA00023054"/>
    </source>
</evidence>
<dbReference type="Proteomes" id="UP000813385">
    <property type="component" value="Unassembled WGS sequence"/>
</dbReference>
<keyword evidence="9" id="KW-0479">Metal-binding</keyword>
<keyword evidence="7 8" id="KW-0175">Coiled coil</keyword>
<comment type="similarity">
    <text evidence="8">Belongs to the protein kinase superfamily. PAN3 family.</text>
</comment>
<dbReference type="AlphaFoldDB" id="A0A8K0TBP0"/>
<dbReference type="Gene3D" id="1.10.510.10">
    <property type="entry name" value="Transferase(Phosphotransferase) domain 1"/>
    <property type="match status" value="1"/>
</dbReference>
<dbReference type="GO" id="GO:0005524">
    <property type="term" value="F:ATP binding"/>
    <property type="evidence" value="ECO:0007669"/>
    <property type="project" value="UniProtKB-UniRule"/>
</dbReference>
<evidence type="ECO:0000256" key="9">
    <source>
        <dbReference type="PROSITE-ProRule" id="PRU00723"/>
    </source>
</evidence>
<feature type="compositionally biased region" description="Low complexity" evidence="10">
    <location>
        <begin position="77"/>
        <end position="112"/>
    </location>
</feature>
<dbReference type="Gene3D" id="6.10.250.3160">
    <property type="match status" value="1"/>
</dbReference>
<evidence type="ECO:0000256" key="10">
    <source>
        <dbReference type="SAM" id="MobiDB-lite"/>
    </source>
</evidence>
<dbReference type="SUPFAM" id="SSF56112">
    <property type="entry name" value="Protein kinase-like (PK-like)"/>
    <property type="match status" value="1"/>
</dbReference>
<feature type="binding site" evidence="8">
    <location>
        <begin position="360"/>
        <end position="367"/>
    </location>
    <ligand>
        <name>ATP</name>
        <dbReference type="ChEBI" id="CHEBI:30616"/>
    </ligand>
</feature>
<feature type="region of interest" description="Disordered" evidence="10">
    <location>
        <begin position="74"/>
        <end position="132"/>
    </location>
</feature>
<dbReference type="GO" id="GO:0008143">
    <property type="term" value="F:poly(A) binding"/>
    <property type="evidence" value="ECO:0007669"/>
    <property type="project" value="TreeGrafter"/>
</dbReference>
<dbReference type="InterPro" id="IPR041332">
    <property type="entry name" value="Pan3_CK"/>
</dbReference>
<dbReference type="GO" id="GO:0000289">
    <property type="term" value="P:nuclear-transcribed mRNA poly(A) tail shortening"/>
    <property type="evidence" value="ECO:0007669"/>
    <property type="project" value="UniProtKB-UniRule"/>
</dbReference>
<comment type="function">
    <text evidence="8">Regulatory subunit of the poly(A)-nuclease (PAN) deadenylation complex, one of two cytoplasmic mRNA deadenylases involved in mRNA turnover. PAN specifically shortens poly(A) tails of RNA and the activity is stimulated by poly(A)-binding protein PAB1. PAN deadenylation is followed by rapid degradation of the shortened mRNA tails by the CCR4-NOT complex. Deadenylated mRNAs are then degraded by two alternative mechanisms, namely exosome-mediated 3'-5' exonucleolytic degradation, or deadenlyation-dependent mRNA decaping and subsequent 5'-3' exonucleolytic degradation by XRN1. May also be involved in post-transcriptional maturation of mRNA poly(A) tails. PAN3 acts as a positive regulator for PAN activity, recruiting the catalytic subunit PAN2 to mRNA via its interaction with RNA and with PAB1.</text>
</comment>
<comment type="caution">
    <text evidence="12">The sequence shown here is derived from an EMBL/GenBank/DDBJ whole genome shotgun (WGS) entry which is preliminary data.</text>
</comment>
<comment type="domain">
    <text evidence="8">The pseudokinase domain, the coiled-coil (CC), and C-terminal knob domain (CK) form a structural unit (PKC) that forms an extensive high-affinity interaction surface for PAN2.</text>
</comment>
<evidence type="ECO:0000256" key="5">
    <source>
        <dbReference type="ARBA" id="ARBA00022771"/>
    </source>
</evidence>
<keyword evidence="5 9" id="KW-0863">Zinc-finger</keyword>
<evidence type="ECO:0000313" key="13">
    <source>
        <dbReference type="Proteomes" id="UP000813385"/>
    </source>
</evidence>
<keyword evidence="3 8" id="KW-0507">mRNA processing</keyword>
<dbReference type="PANTHER" id="PTHR12272">
    <property type="entry name" value="DEADENYLATION COMPLEX SUBUNIT PAN3"/>
    <property type="match status" value="1"/>
</dbReference>
<name>A0A8K0TBP0_9PEZI</name>
<keyword evidence="9" id="KW-0862">Zinc</keyword>
<protein>
    <recommendedName>
        <fullName evidence="8">PAN2-PAN3 deadenylation complex subunit PAN3</fullName>
    </recommendedName>
    <alternativeName>
        <fullName evidence="8">PAB1P-dependent poly(A)-specific ribonuclease</fullName>
    </alternativeName>
    <alternativeName>
        <fullName evidence="8">Poly(A)-nuclease deadenylation complex subunit 3</fullName>
        <shortName evidence="8">PAN deadenylation complex subunit 3</shortName>
    </alternativeName>
</protein>
<dbReference type="HAMAP" id="MF_03181">
    <property type="entry name" value="PAN3"/>
    <property type="match status" value="1"/>
</dbReference>
<dbReference type="InterPro" id="IPR000571">
    <property type="entry name" value="Znf_CCCH"/>
</dbReference>
<dbReference type="FunFam" id="1.10.287.3700:FF:000001">
    <property type="entry name" value="PAN2-PAN3 deadenylation complex subunit PAN3"/>
    <property type="match status" value="1"/>
</dbReference>
<feature type="binding site" evidence="8">
    <location>
        <position position="311"/>
    </location>
    <ligand>
        <name>ATP</name>
        <dbReference type="ChEBI" id="CHEBI:30616"/>
    </ligand>
</feature>
<evidence type="ECO:0000259" key="11">
    <source>
        <dbReference type="PROSITE" id="PS50103"/>
    </source>
</evidence>
<feature type="region of interest" description="Knob domain" evidence="8">
    <location>
        <begin position="561"/>
        <end position="661"/>
    </location>
</feature>
<dbReference type="GO" id="GO:0006397">
    <property type="term" value="P:mRNA processing"/>
    <property type="evidence" value="ECO:0007669"/>
    <property type="project" value="UniProtKB-KW"/>
</dbReference>
<dbReference type="PANTHER" id="PTHR12272:SF11">
    <property type="entry name" value="PAN2-PAN3 DEADENYLATION COMPLEX SUBUNIT PAN3"/>
    <property type="match status" value="1"/>
</dbReference>
<feature type="binding site" evidence="8">
    <location>
        <begin position="418"/>
        <end position="419"/>
    </location>
    <ligand>
        <name>ATP</name>
        <dbReference type="ChEBI" id="CHEBI:30616"/>
    </ligand>
</feature>
<feature type="region of interest" description="Disordered" evidence="10">
    <location>
        <begin position="1"/>
        <end position="27"/>
    </location>
</feature>
<dbReference type="GO" id="GO:0008270">
    <property type="term" value="F:zinc ion binding"/>
    <property type="evidence" value="ECO:0007669"/>
    <property type="project" value="UniProtKB-KW"/>
</dbReference>
<comment type="subunit">
    <text evidence="8">Homodimer. Forms a heterotrimer with a catalytic subunit PAN2 to form the poly(A)-nuclease (PAN) deadenylation complex. Interacts (via PAM-2 motif) with poly(A)-binding protein PAB1 (via PABC domain), conferring substrate specificity of the enzyme complex.</text>
</comment>
<dbReference type="Gene3D" id="1.20.5.5160">
    <property type="match status" value="1"/>
</dbReference>
<evidence type="ECO:0000313" key="12">
    <source>
        <dbReference type="EMBL" id="KAH7358634.1"/>
    </source>
</evidence>
<feature type="zinc finger region" description="C3H1-type" evidence="9">
    <location>
        <begin position="25"/>
        <end position="54"/>
    </location>
</feature>
<dbReference type="GO" id="GO:0031251">
    <property type="term" value="C:PAN complex"/>
    <property type="evidence" value="ECO:0007669"/>
    <property type="project" value="UniProtKB-UniRule"/>
</dbReference>
<keyword evidence="13" id="KW-1185">Reference proteome</keyword>
<reference evidence="12" key="1">
    <citation type="journal article" date="2021" name="Nat. Commun.">
        <title>Genetic determinants of endophytism in the Arabidopsis root mycobiome.</title>
        <authorList>
            <person name="Mesny F."/>
            <person name="Miyauchi S."/>
            <person name="Thiergart T."/>
            <person name="Pickel B."/>
            <person name="Atanasova L."/>
            <person name="Karlsson M."/>
            <person name="Huettel B."/>
            <person name="Barry K.W."/>
            <person name="Haridas S."/>
            <person name="Chen C."/>
            <person name="Bauer D."/>
            <person name="Andreopoulos W."/>
            <person name="Pangilinan J."/>
            <person name="LaButti K."/>
            <person name="Riley R."/>
            <person name="Lipzen A."/>
            <person name="Clum A."/>
            <person name="Drula E."/>
            <person name="Henrissat B."/>
            <person name="Kohler A."/>
            <person name="Grigoriev I.V."/>
            <person name="Martin F.M."/>
            <person name="Hacquard S."/>
        </authorList>
    </citation>
    <scope>NUCLEOTIDE SEQUENCE</scope>
    <source>
        <strain evidence="12">MPI-CAGE-AT-0016</strain>
    </source>
</reference>
<accession>A0A8K0TBP0</accession>
<feature type="domain" description="C3H1-type" evidence="11">
    <location>
        <begin position="25"/>
        <end position="54"/>
    </location>
</feature>
<keyword evidence="4 8" id="KW-0547">Nucleotide-binding</keyword>
<evidence type="ECO:0000256" key="4">
    <source>
        <dbReference type="ARBA" id="ARBA00022741"/>
    </source>
</evidence>
<dbReference type="Pfam" id="PF18101">
    <property type="entry name" value="Pan3_CK"/>
    <property type="match status" value="1"/>
</dbReference>
<evidence type="ECO:0000256" key="1">
    <source>
        <dbReference type="ARBA" id="ARBA00004496"/>
    </source>
</evidence>